<dbReference type="EMBL" id="RWJN01000193">
    <property type="protein sequence ID" value="TCD65210.1"/>
    <property type="molecule type" value="Genomic_DNA"/>
</dbReference>
<evidence type="ECO:0000313" key="2">
    <source>
        <dbReference type="EMBL" id="TCD65210.1"/>
    </source>
</evidence>
<accession>A0A4R0RB46</accession>
<evidence type="ECO:0000256" key="1">
    <source>
        <dbReference type="SAM" id="MobiDB-lite"/>
    </source>
</evidence>
<keyword evidence="3" id="KW-1185">Reference proteome</keyword>
<organism evidence="2 3">
    <name type="scientific">Steccherinum ochraceum</name>
    <dbReference type="NCBI Taxonomy" id="92696"/>
    <lineage>
        <taxon>Eukaryota</taxon>
        <taxon>Fungi</taxon>
        <taxon>Dikarya</taxon>
        <taxon>Basidiomycota</taxon>
        <taxon>Agaricomycotina</taxon>
        <taxon>Agaricomycetes</taxon>
        <taxon>Polyporales</taxon>
        <taxon>Steccherinaceae</taxon>
        <taxon>Steccherinum</taxon>
    </lineage>
</organism>
<evidence type="ECO:0000313" key="3">
    <source>
        <dbReference type="Proteomes" id="UP000292702"/>
    </source>
</evidence>
<comment type="caution">
    <text evidence="2">The sequence shown here is derived from an EMBL/GenBank/DDBJ whole genome shotgun (WGS) entry which is preliminary data.</text>
</comment>
<reference evidence="2 3" key="1">
    <citation type="submission" date="2018-11" db="EMBL/GenBank/DDBJ databases">
        <title>Genome assembly of Steccherinum ochraceum LE-BIN_3174, the white-rot fungus of the Steccherinaceae family (The Residual Polyporoid clade, Polyporales, Basidiomycota).</title>
        <authorList>
            <person name="Fedorova T.V."/>
            <person name="Glazunova O.A."/>
            <person name="Landesman E.O."/>
            <person name="Moiseenko K.V."/>
            <person name="Psurtseva N.V."/>
            <person name="Savinova O.S."/>
            <person name="Shakhova N.V."/>
            <person name="Tyazhelova T.V."/>
            <person name="Vasina D.V."/>
        </authorList>
    </citation>
    <scope>NUCLEOTIDE SEQUENCE [LARGE SCALE GENOMIC DNA]</scope>
    <source>
        <strain evidence="2 3">LE-BIN_3174</strain>
    </source>
</reference>
<feature type="non-terminal residue" evidence="2">
    <location>
        <position position="1"/>
    </location>
</feature>
<dbReference type="AlphaFoldDB" id="A0A4R0RB46"/>
<sequence length="306" mass="33186">DLRPSAVSRLRNWCRSARTREDGKWVALDGSACGGGMMDESGRKSHSMCWHRAGAAANTGRFGLRRARPNAGRASWRQTTSQFRHSSRHSADPSPSSSFRLRPSIVASNIAFAPAADRHAHIAVAEEGLESSGERIYGACTYMMCTPLADWTSRIAATFSVSPPPLPLPKPLAHPSSPPLNVTFVRPTHDLQPPITTILFYATHRGPRPPYHSSGPLPSPSSLVQRVHLSSLVAHARDACICKLLVNERESGTQHRFSMAHPQHPTSATSLVALTADIATPSQIDVSSVIDHHPRLSSPQSSCQHC</sequence>
<name>A0A4R0RB46_9APHY</name>
<proteinExistence type="predicted"/>
<feature type="region of interest" description="Disordered" evidence="1">
    <location>
        <begin position="68"/>
        <end position="99"/>
    </location>
</feature>
<gene>
    <name evidence="2" type="ORF">EIP91_002996</name>
</gene>
<dbReference type="Proteomes" id="UP000292702">
    <property type="component" value="Unassembled WGS sequence"/>
</dbReference>
<protein>
    <submittedName>
        <fullName evidence="2">Uncharacterized protein</fullName>
    </submittedName>
</protein>